<evidence type="ECO:0000259" key="4">
    <source>
        <dbReference type="SMART" id="SM00796"/>
    </source>
</evidence>
<name>A0ABT9WUH3_9BACI</name>
<dbReference type="InterPro" id="IPR029000">
    <property type="entry name" value="Cyclophilin-like_dom_sf"/>
</dbReference>
<reference evidence="5 6" key="1">
    <citation type="submission" date="2023-07" db="EMBL/GenBank/DDBJ databases">
        <title>Genomic Encyclopedia of Type Strains, Phase IV (KMG-IV): sequencing the most valuable type-strain genomes for metagenomic binning, comparative biology and taxonomic classification.</title>
        <authorList>
            <person name="Goeker M."/>
        </authorList>
    </citation>
    <scope>NUCLEOTIDE SEQUENCE [LARGE SCALE GENOMIC DNA]</scope>
    <source>
        <strain evidence="5 6">DSM 23837</strain>
    </source>
</reference>
<comment type="caution">
    <text evidence="5">The sequence shown here is derived from an EMBL/GenBank/DDBJ whole genome shotgun (WGS) entry which is preliminary data.</text>
</comment>
<dbReference type="EMBL" id="JAUSTT010000012">
    <property type="protein sequence ID" value="MDQ0176415.1"/>
    <property type="molecule type" value="Genomic_DNA"/>
</dbReference>
<keyword evidence="2" id="KW-0378">Hydrolase</keyword>
<dbReference type="InterPro" id="IPR003833">
    <property type="entry name" value="CT_C_D"/>
</dbReference>
<organism evidence="5 6">
    <name type="scientific">Bacillus chungangensis</name>
    <dbReference type="NCBI Taxonomy" id="587633"/>
    <lineage>
        <taxon>Bacteria</taxon>
        <taxon>Bacillati</taxon>
        <taxon>Bacillota</taxon>
        <taxon>Bacilli</taxon>
        <taxon>Bacillales</taxon>
        <taxon>Bacillaceae</taxon>
        <taxon>Bacillus</taxon>
    </lineage>
</organism>
<evidence type="ECO:0000256" key="3">
    <source>
        <dbReference type="ARBA" id="ARBA00022840"/>
    </source>
</evidence>
<evidence type="ECO:0000256" key="1">
    <source>
        <dbReference type="ARBA" id="ARBA00022741"/>
    </source>
</evidence>
<evidence type="ECO:0000313" key="5">
    <source>
        <dbReference type="EMBL" id="MDQ0176415.1"/>
    </source>
</evidence>
<accession>A0ABT9WUH3</accession>
<dbReference type="Gene3D" id="3.30.1360.40">
    <property type="match status" value="1"/>
</dbReference>
<dbReference type="InterPro" id="IPR010016">
    <property type="entry name" value="PxpB"/>
</dbReference>
<dbReference type="SUPFAM" id="SSF50891">
    <property type="entry name" value="Cyclophilin-like"/>
    <property type="match status" value="1"/>
</dbReference>
<keyword evidence="3" id="KW-0067">ATP-binding</keyword>
<keyword evidence="1" id="KW-0547">Nucleotide-binding</keyword>
<feature type="domain" description="Carboxyltransferase" evidence="4">
    <location>
        <begin position="12"/>
        <end position="228"/>
    </location>
</feature>
<keyword evidence="6" id="KW-1185">Reference proteome</keyword>
<evidence type="ECO:0000313" key="6">
    <source>
        <dbReference type="Proteomes" id="UP001223586"/>
    </source>
</evidence>
<dbReference type="Gene3D" id="2.40.100.10">
    <property type="entry name" value="Cyclophilin-like"/>
    <property type="match status" value="1"/>
</dbReference>
<dbReference type="PANTHER" id="PTHR34698:SF2">
    <property type="entry name" value="5-OXOPROLINASE SUBUNIT B"/>
    <property type="match status" value="1"/>
</dbReference>
<sequence length="252" mass="28043">MDRLHVEEQISFSCEQLGDTAIIIQFGSEITPEIHEKVKAFTNALEENPFYGFIECVPAFTSVTVYYDPFLVFQNRKLSDGATNIESVSQLISSYLKGVTKKLLLEEVNQSRKIEIPVCYGGEYGPDLEAVASYHDLTVNEVIKIHSEKEYVVYMIGFAPGFPYLGGMSEKIATPRKSTPRLTIPEGAVGIAGKQTGIYPISTPGGWQIIGRTPYSLFNTSKYPPSLLQSGDVIKFVPITITEYEKYKETSV</sequence>
<gene>
    <name evidence="5" type="ORF">J2S08_002259</name>
</gene>
<dbReference type="NCBIfam" id="TIGR00370">
    <property type="entry name" value="5-oxoprolinase subunit PxpB"/>
    <property type="match status" value="1"/>
</dbReference>
<dbReference type="SUPFAM" id="SSF160467">
    <property type="entry name" value="PH0987 N-terminal domain-like"/>
    <property type="match status" value="1"/>
</dbReference>
<dbReference type="PANTHER" id="PTHR34698">
    <property type="entry name" value="5-OXOPROLINASE SUBUNIT B"/>
    <property type="match status" value="1"/>
</dbReference>
<dbReference type="RefSeq" id="WP_307229550.1">
    <property type="nucleotide sequence ID" value="NZ_JAUSTT010000012.1"/>
</dbReference>
<evidence type="ECO:0000256" key="2">
    <source>
        <dbReference type="ARBA" id="ARBA00022801"/>
    </source>
</evidence>
<proteinExistence type="predicted"/>
<dbReference type="Pfam" id="PF02682">
    <property type="entry name" value="CT_C_D"/>
    <property type="match status" value="1"/>
</dbReference>
<dbReference type="SMART" id="SM00796">
    <property type="entry name" value="AHS1"/>
    <property type="match status" value="1"/>
</dbReference>
<protein>
    <submittedName>
        <fullName evidence="5">Inhibitor of KinA</fullName>
    </submittedName>
</protein>
<dbReference type="Proteomes" id="UP001223586">
    <property type="component" value="Unassembled WGS sequence"/>
</dbReference>